<proteinExistence type="predicted"/>
<evidence type="ECO:0000313" key="1">
    <source>
        <dbReference type="EMBL" id="MBD3365457.1"/>
    </source>
</evidence>
<feature type="non-terminal residue" evidence="1">
    <location>
        <position position="56"/>
    </location>
</feature>
<dbReference type="Proteomes" id="UP000630660">
    <property type="component" value="Unassembled WGS sequence"/>
</dbReference>
<protein>
    <submittedName>
        <fullName evidence="1">Uncharacterized protein</fullName>
    </submittedName>
</protein>
<comment type="caution">
    <text evidence="1">The sequence shown here is derived from an EMBL/GenBank/DDBJ whole genome shotgun (WGS) entry which is preliminary data.</text>
</comment>
<reference evidence="1" key="1">
    <citation type="submission" date="2019-11" db="EMBL/GenBank/DDBJ databases">
        <title>Microbial mats filling the niche in hypersaline microbial mats.</title>
        <authorList>
            <person name="Wong H.L."/>
            <person name="Macleod F.I."/>
            <person name="White R.A. III"/>
            <person name="Burns B.P."/>
        </authorList>
    </citation>
    <scope>NUCLEOTIDE SEQUENCE</scope>
    <source>
        <strain evidence="1">Bin_327</strain>
    </source>
</reference>
<gene>
    <name evidence="1" type="ORF">GF359_09620</name>
</gene>
<accession>A0A9D5QDV6</accession>
<evidence type="ECO:0000313" key="2">
    <source>
        <dbReference type="Proteomes" id="UP000630660"/>
    </source>
</evidence>
<dbReference type="EMBL" id="WJKJ01000316">
    <property type="protein sequence ID" value="MBD3365457.1"/>
    <property type="molecule type" value="Genomic_DNA"/>
</dbReference>
<dbReference type="AlphaFoldDB" id="A0A9D5QDV6"/>
<organism evidence="1 2">
    <name type="scientific">candidate division WOR-3 bacterium</name>
    <dbReference type="NCBI Taxonomy" id="2052148"/>
    <lineage>
        <taxon>Bacteria</taxon>
        <taxon>Bacteria division WOR-3</taxon>
    </lineage>
</organism>
<sequence>MSDSAATNKFPPGTFVINVGLSEERLKTVLAKVLGEETITEPEGTLKEALNKLIKP</sequence>
<name>A0A9D5QDV6_UNCW3</name>